<dbReference type="PANTHER" id="PTHR47197:SF3">
    <property type="entry name" value="DIHYDRO-HEME D1 DEHYDROGENASE"/>
    <property type="match status" value="1"/>
</dbReference>
<dbReference type="SUPFAM" id="SSF51004">
    <property type="entry name" value="C-terminal (heme d1) domain of cytochrome cd1-nitrite reductase"/>
    <property type="match status" value="1"/>
</dbReference>
<dbReference type="InterPro" id="IPR051200">
    <property type="entry name" value="Host-pathogen_enzymatic-act"/>
</dbReference>
<reference evidence="2 3" key="1">
    <citation type="submission" date="2014-07" db="EMBL/GenBank/DDBJ databases">
        <title>Genome of Chryseobacterium soli DSM 19298.</title>
        <authorList>
            <person name="Stropko S.J."/>
            <person name="Pipes S.E."/>
            <person name="Newman J."/>
        </authorList>
    </citation>
    <scope>NUCLEOTIDE SEQUENCE [LARGE SCALE GENOMIC DNA]</scope>
    <source>
        <strain evidence="2 3">DSM 19298</strain>
    </source>
</reference>
<organism evidence="2 3">
    <name type="scientific">Chryseobacterium soli</name>
    <dbReference type="NCBI Taxonomy" id="445961"/>
    <lineage>
        <taxon>Bacteria</taxon>
        <taxon>Pseudomonadati</taxon>
        <taxon>Bacteroidota</taxon>
        <taxon>Flavobacteriia</taxon>
        <taxon>Flavobacteriales</taxon>
        <taxon>Weeksellaceae</taxon>
        <taxon>Chryseobacterium group</taxon>
        <taxon>Chryseobacterium</taxon>
    </lineage>
</organism>
<evidence type="ECO:0000313" key="2">
    <source>
        <dbReference type="EMBL" id="KFF11113.1"/>
    </source>
</evidence>
<gene>
    <name evidence="2" type="ORF">IW15_18350</name>
</gene>
<accession>A0A086A349</accession>
<dbReference type="Proteomes" id="UP000028705">
    <property type="component" value="Unassembled WGS sequence"/>
</dbReference>
<comment type="caution">
    <text evidence="2">The sequence shown here is derived from an EMBL/GenBank/DDBJ whole genome shotgun (WGS) entry which is preliminary data.</text>
</comment>
<dbReference type="RefSeq" id="WP_034714021.1">
    <property type="nucleotide sequence ID" value="NZ_JPRH01000008.1"/>
</dbReference>
<dbReference type="AlphaFoldDB" id="A0A086A349"/>
<dbReference type="EMBL" id="JPRH01000008">
    <property type="protein sequence ID" value="KFF11113.1"/>
    <property type="molecule type" value="Genomic_DNA"/>
</dbReference>
<sequence>MKTKSFIIASAFVCFSLNVSAQKMTSANTIKTFKIGGNSDSWDYLTVNPTNNLLYVSHGTKVNVLNKTTGENLGEIEGTTGVHGIAFTPNFTNGFITCGKLNSVKVFDSKTNQVTAEIQVGQNPDAIFYETFSKKLIVCNGKTNNISVIEPENNTVVHTIDVGGKPETAVSNGKGKIFVNIEDKNEIVVIDAKSFTVIHHWNLDKEEGPSGLVIDTKTNRLFSTCDKMLVILDSETGKLIKKMPIGDGCDGAVFDDATNTIYTSNGEGNISVIQEKNANQFVALNNITTKKGARTIALDNSTHDLYLPTADFDDKEKDSRGRPKIKEGTFQVLAVKTTK</sequence>
<protein>
    <recommendedName>
        <fullName evidence="4">YncE family protein</fullName>
    </recommendedName>
</protein>
<keyword evidence="1" id="KW-0732">Signal</keyword>
<feature type="chain" id="PRO_5001802113" description="YncE family protein" evidence="1">
    <location>
        <begin position="22"/>
        <end position="339"/>
    </location>
</feature>
<dbReference type="STRING" id="445961.IW15_18350"/>
<evidence type="ECO:0000256" key="1">
    <source>
        <dbReference type="SAM" id="SignalP"/>
    </source>
</evidence>
<evidence type="ECO:0000313" key="3">
    <source>
        <dbReference type="Proteomes" id="UP000028705"/>
    </source>
</evidence>
<name>A0A086A349_9FLAO</name>
<proteinExistence type="predicted"/>
<dbReference type="InterPro" id="IPR015943">
    <property type="entry name" value="WD40/YVTN_repeat-like_dom_sf"/>
</dbReference>
<dbReference type="OrthoDB" id="7187796at2"/>
<evidence type="ECO:0008006" key="4">
    <source>
        <dbReference type="Google" id="ProtNLM"/>
    </source>
</evidence>
<dbReference type="Gene3D" id="2.130.10.10">
    <property type="entry name" value="YVTN repeat-like/Quinoprotein amine dehydrogenase"/>
    <property type="match status" value="1"/>
</dbReference>
<dbReference type="eggNOG" id="COG3391">
    <property type="taxonomic scope" value="Bacteria"/>
</dbReference>
<dbReference type="PANTHER" id="PTHR47197">
    <property type="entry name" value="PROTEIN NIRF"/>
    <property type="match status" value="1"/>
</dbReference>
<feature type="signal peptide" evidence="1">
    <location>
        <begin position="1"/>
        <end position="21"/>
    </location>
</feature>
<dbReference type="InterPro" id="IPR011048">
    <property type="entry name" value="Haem_d1_sf"/>
</dbReference>
<keyword evidence="3" id="KW-1185">Reference proteome</keyword>